<protein>
    <recommendedName>
        <fullName evidence="5">2-dehydro-3-deoxy-phosphogluconate aldolase</fullName>
        <ecNumber evidence="5">4.1.2.14</ecNumber>
    </recommendedName>
</protein>
<dbReference type="Pfam" id="PF01081">
    <property type="entry name" value="Aldolase"/>
    <property type="match status" value="1"/>
</dbReference>
<dbReference type="InterPro" id="IPR000887">
    <property type="entry name" value="Aldlse_KDPG_KHG"/>
</dbReference>
<comment type="caution">
    <text evidence="10">The sequence shown here is derived from an EMBL/GenBank/DDBJ whole genome shotgun (WGS) entry which is preliminary data.</text>
</comment>
<dbReference type="InterPro" id="IPR013785">
    <property type="entry name" value="Aldolase_TIM"/>
</dbReference>
<dbReference type="EMBL" id="JBEDNQ010000011">
    <property type="protein sequence ID" value="MEQ3553581.1"/>
    <property type="molecule type" value="Genomic_DNA"/>
</dbReference>
<proteinExistence type="inferred from homology"/>
<accession>A0ABV1KHC5</accession>
<dbReference type="PROSITE" id="PS00160">
    <property type="entry name" value="ALDOLASE_KDPG_KHG_2"/>
    <property type="match status" value="1"/>
</dbReference>
<feature type="region of interest" description="Disordered" evidence="9">
    <location>
        <begin position="208"/>
        <end position="230"/>
    </location>
</feature>
<evidence type="ECO:0000256" key="8">
    <source>
        <dbReference type="ARBA" id="ARBA00023277"/>
    </source>
</evidence>
<keyword evidence="7" id="KW-0704">Schiff base</keyword>
<evidence type="ECO:0000256" key="4">
    <source>
        <dbReference type="ARBA" id="ARBA00011233"/>
    </source>
</evidence>
<comment type="catalytic activity">
    <reaction evidence="1">
        <text>2-dehydro-3-deoxy-6-phospho-D-gluconate = D-glyceraldehyde 3-phosphate + pyruvate</text>
        <dbReference type="Rhea" id="RHEA:17089"/>
        <dbReference type="ChEBI" id="CHEBI:15361"/>
        <dbReference type="ChEBI" id="CHEBI:57569"/>
        <dbReference type="ChEBI" id="CHEBI:59776"/>
        <dbReference type="EC" id="4.1.2.14"/>
    </reaction>
</comment>
<dbReference type="PANTHER" id="PTHR30246:SF1">
    <property type="entry name" value="2-DEHYDRO-3-DEOXY-6-PHOSPHOGALACTONATE ALDOLASE-RELATED"/>
    <property type="match status" value="1"/>
</dbReference>
<organism evidence="10 11">
    <name type="scientific">Pseudonocardia nematodicida</name>
    <dbReference type="NCBI Taxonomy" id="1206997"/>
    <lineage>
        <taxon>Bacteria</taxon>
        <taxon>Bacillati</taxon>
        <taxon>Actinomycetota</taxon>
        <taxon>Actinomycetes</taxon>
        <taxon>Pseudonocardiales</taxon>
        <taxon>Pseudonocardiaceae</taxon>
        <taxon>Pseudonocardia</taxon>
    </lineage>
</organism>
<dbReference type="Gene3D" id="3.20.20.70">
    <property type="entry name" value="Aldolase class I"/>
    <property type="match status" value="1"/>
</dbReference>
<dbReference type="CDD" id="cd00452">
    <property type="entry name" value="KDPG_aldolase"/>
    <property type="match status" value="1"/>
</dbReference>
<dbReference type="InterPro" id="IPR031337">
    <property type="entry name" value="KDPG/KHG_AS_1"/>
</dbReference>
<evidence type="ECO:0000256" key="3">
    <source>
        <dbReference type="ARBA" id="ARBA00006906"/>
    </source>
</evidence>
<comment type="similarity">
    <text evidence="3">Belongs to the KHG/KDPG aldolase family.</text>
</comment>
<dbReference type="PROSITE" id="PS00159">
    <property type="entry name" value="ALDOLASE_KDPG_KHG_1"/>
    <property type="match status" value="1"/>
</dbReference>
<dbReference type="InterPro" id="IPR031338">
    <property type="entry name" value="KDPG/KHG_AS_2"/>
</dbReference>
<evidence type="ECO:0000313" key="10">
    <source>
        <dbReference type="EMBL" id="MEQ3553581.1"/>
    </source>
</evidence>
<dbReference type="EC" id="4.1.2.14" evidence="5"/>
<gene>
    <name evidence="10" type="primary">eda</name>
    <name evidence="10" type="ORF">WIS52_24170</name>
</gene>
<dbReference type="GO" id="GO:0008700">
    <property type="term" value="F:(R,S)-4-hydroxy-2-oxoglutarate aldolase activity"/>
    <property type="evidence" value="ECO:0007669"/>
    <property type="project" value="UniProtKB-EC"/>
</dbReference>
<comment type="subunit">
    <text evidence="4">Homotrimer.</text>
</comment>
<evidence type="ECO:0000256" key="6">
    <source>
        <dbReference type="ARBA" id="ARBA00023239"/>
    </source>
</evidence>
<evidence type="ECO:0000256" key="1">
    <source>
        <dbReference type="ARBA" id="ARBA00000654"/>
    </source>
</evidence>
<comment type="pathway">
    <text evidence="2">Carbohydrate acid metabolism; 2-dehydro-3-deoxy-D-gluconate degradation; D-glyceraldehyde 3-phosphate and pyruvate from 2-dehydro-3-deoxy-D-gluconate: step 2/2.</text>
</comment>
<dbReference type="PANTHER" id="PTHR30246">
    <property type="entry name" value="2-KETO-3-DEOXY-6-PHOSPHOGLUCONATE ALDOLASE"/>
    <property type="match status" value="1"/>
</dbReference>
<name>A0ABV1KHC5_9PSEU</name>
<dbReference type="RefSeq" id="WP_349300648.1">
    <property type="nucleotide sequence ID" value="NZ_JBEDNQ010000011.1"/>
</dbReference>
<evidence type="ECO:0000256" key="9">
    <source>
        <dbReference type="SAM" id="MobiDB-lite"/>
    </source>
</evidence>
<dbReference type="GO" id="GO:0008675">
    <property type="term" value="F:2-dehydro-3-deoxy-phosphogluconate aldolase activity"/>
    <property type="evidence" value="ECO:0007669"/>
    <property type="project" value="UniProtKB-EC"/>
</dbReference>
<evidence type="ECO:0000313" key="11">
    <source>
        <dbReference type="Proteomes" id="UP001494902"/>
    </source>
</evidence>
<sequence>MTGDVLDRLAAAGVVPVVEIDDAESAVPLARALVEGGLPAVEVTFRTAAAPAAIERIAAEVPEIVPGAGTLLTPAHVRQAIDAGAAFGVSPGSSPELFDAVAGWPFVPGAVTPVEIMACLAAGHDVVKFFPAGTYGGLAAVRALAGPFGTSGVRFLPTGGITAQSAPEYLAHPAVFAVGGTWVAPRADVAAGNWAAITERARAAAGLRASEAGAGAPAAEPRAATTRQED</sequence>
<evidence type="ECO:0000256" key="5">
    <source>
        <dbReference type="ARBA" id="ARBA00013063"/>
    </source>
</evidence>
<keyword evidence="8" id="KW-0119">Carbohydrate metabolism</keyword>
<keyword evidence="6 10" id="KW-0456">Lyase</keyword>
<dbReference type="SUPFAM" id="SSF51569">
    <property type="entry name" value="Aldolase"/>
    <property type="match status" value="1"/>
</dbReference>
<dbReference type="NCBIfam" id="TIGR01182">
    <property type="entry name" value="eda"/>
    <property type="match status" value="1"/>
</dbReference>
<keyword evidence="11" id="KW-1185">Reference proteome</keyword>
<evidence type="ECO:0000256" key="7">
    <source>
        <dbReference type="ARBA" id="ARBA00023270"/>
    </source>
</evidence>
<dbReference type="Proteomes" id="UP001494902">
    <property type="component" value="Unassembled WGS sequence"/>
</dbReference>
<evidence type="ECO:0000256" key="2">
    <source>
        <dbReference type="ARBA" id="ARBA00004736"/>
    </source>
</evidence>
<reference evidence="10 11" key="1">
    <citation type="submission" date="2024-03" db="EMBL/GenBank/DDBJ databases">
        <title>Draft genome sequence of Pseudonocardia nematodicida JCM 31783.</title>
        <authorList>
            <person name="Butdee W."/>
            <person name="Duangmal K."/>
        </authorList>
    </citation>
    <scope>NUCLEOTIDE SEQUENCE [LARGE SCALE GENOMIC DNA]</scope>
    <source>
        <strain evidence="10 11">JCM 31783</strain>
    </source>
</reference>